<feature type="domain" description="GFO/IDH/MocA-like oxidoreductase" evidence="4">
    <location>
        <begin position="201"/>
        <end position="322"/>
    </location>
</feature>
<evidence type="ECO:0000259" key="4">
    <source>
        <dbReference type="Pfam" id="PF22725"/>
    </source>
</evidence>
<dbReference type="GO" id="GO:0000166">
    <property type="term" value="F:nucleotide binding"/>
    <property type="evidence" value="ECO:0007669"/>
    <property type="project" value="InterPro"/>
</dbReference>
<dbReference type="SUPFAM" id="SSF56112">
    <property type="entry name" value="Protein kinase-like (PK-like)"/>
    <property type="match status" value="1"/>
</dbReference>
<evidence type="ECO:0000259" key="3">
    <source>
        <dbReference type="Pfam" id="PF01408"/>
    </source>
</evidence>
<proteinExistence type="inferred from homology"/>
<dbReference type="Pfam" id="PF01408">
    <property type="entry name" value="GFO_IDH_MocA"/>
    <property type="match status" value="1"/>
</dbReference>
<evidence type="ECO:0000313" key="5">
    <source>
        <dbReference type="EMBL" id="KAJ5369427.1"/>
    </source>
</evidence>
<dbReference type="RefSeq" id="XP_056480665.1">
    <property type="nucleotide sequence ID" value="XM_056638676.1"/>
</dbReference>
<dbReference type="AlphaFoldDB" id="A0A9W9RZT6"/>
<dbReference type="GeneID" id="81377656"/>
<comment type="caution">
    <text evidence="5">The sequence shown here is derived from an EMBL/GenBank/DDBJ whole genome shotgun (WGS) entry which is preliminary data.</text>
</comment>
<gene>
    <name evidence="5" type="ORF">N7509_014039</name>
</gene>
<dbReference type="Gene3D" id="3.30.360.10">
    <property type="entry name" value="Dihydrodipicolinate Reductase, domain 2"/>
    <property type="match status" value="1"/>
</dbReference>
<reference evidence="5" key="2">
    <citation type="journal article" date="2023" name="IMA Fungus">
        <title>Comparative genomic study of the Penicillium genus elucidates a diverse pangenome and 15 lateral gene transfer events.</title>
        <authorList>
            <person name="Petersen C."/>
            <person name="Sorensen T."/>
            <person name="Nielsen M.R."/>
            <person name="Sondergaard T.E."/>
            <person name="Sorensen J.L."/>
            <person name="Fitzpatrick D.A."/>
            <person name="Frisvad J.C."/>
            <person name="Nielsen K.L."/>
        </authorList>
    </citation>
    <scope>NUCLEOTIDE SEQUENCE</scope>
    <source>
        <strain evidence="5">IBT 29677</strain>
    </source>
</reference>
<name>A0A9W9RZT6_9EURO</name>
<dbReference type="InterPro" id="IPR036291">
    <property type="entry name" value="NAD(P)-bd_dom_sf"/>
</dbReference>
<evidence type="ECO:0000313" key="6">
    <source>
        <dbReference type="Proteomes" id="UP001147747"/>
    </source>
</evidence>
<dbReference type="InterPro" id="IPR011009">
    <property type="entry name" value="Kinase-like_dom_sf"/>
</dbReference>
<protein>
    <submittedName>
        <fullName evidence="5">Oxidoreductase</fullName>
    </submittedName>
</protein>
<reference evidence="5" key="1">
    <citation type="submission" date="2022-12" db="EMBL/GenBank/DDBJ databases">
        <authorList>
            <person name="Petersen C."/>
        </authorList>
    </citation>
    <scope>NUCLEOTIDE SEQUENCE</scope>
    <source>
        <strain evidence="5">IBT 29677</strain>
    </source>
</reference>
<feature type="domain" description="Gfo/Idh/MocA-like oxidoreductase N-terminal" evidence="3">
    <location>
        <begin position="65"/>
        <end position="192"/>
    </location>
</feature>
<dbReference type="GO" id="GO:0016491">
    <property type="term" value="F:oxidoreductase activity"/>
    <property type="evidence" value="ECO:0007669"/>
    <property type="project" value="UniProtKB-KW"/>
</dbReference>
<evidence type="ECO:0000256" key="2">
    <source>
        <dbReference type="ARBA" id="ARBA00023002"/>
    </source>
</evidence>
<dbReference type="Gene3D" id="1.10.510.10">
    <property type="entry name" value="Transferase(Phosphotransferase) domain 1"/>
    <property type="match status" value="1"/>
</dbReference>
<accession>A0A9W9RZT6</accession>
<sequence>MEESFDQAAPEVGEEEARKVKALIRWILQYAPAKRPSAREILADPWFCEIDVESGSPNAIIMSQINVGIVGYGNSAKVYNLPYLLPHPEFQVYAFLQRSAAPSDLASAKPGSHCTVDFPQAKHYRTSDEFFADEEIELVIVCTQFDTHAEFAGKALNANKHVVVEKPFTTSSEEADRLIALAKTKNKVLTVYQNRRWDGDFLTLQHILDKGVLGTVTEAEIHYDFENPPWLSYMTAKGYTPGDGNMFGLGSHTIDQALVLFGRPKSVIGIMTVLRGIESETEDSFTLILQYDGQLLVTVKTTIVTPMVSQPKYLIRGTKGSYMKFGTDVQEEQILSGIQSTSAEFGIGDPNDDGILTTYDEFDGRYQTYNSKAKKYSGKYPTLPGRNRGYYESVADVLRGRAELNVQPEQSRDGVRLMELARESYLTGRTVLWS</sequence>
<dbReference type="Pfam" id="PF22725">
    <property type="entry name" value="GFO_IDH_MocA_C3"/>
    <property type="match status" value="1"/>
</dbReference>
<dbReference type="OrthoDB" id="6417021at2759"/>
<dbReference type="Gene3D" id="3.40.50.720">
    <property type="entry name" value="NAD(P)-binding Rossmann-like Domain"/>
    <property type="match status" value="1"/>
</dbReference>
<dbReference type="InterPro" id="IPR051317">
    <property type="entry name" value="Gfo/Idh/MocA_oxidoreduct"/>
</dbReference>
<dbReference type="Proteomes" id="UP001147747">
    <property type="component" value="Unassembled WGS sequence"/>
</dbReference>
<dbReference type="InterPro" id="IPR055170">
    <property type="entry name" value="GFO_IDH_MocA-like_dom"/>
</dbReference>
<dbReference type="SUPFAM" id="SSF51735">
    <property type="entry name" value="NAD(P)-binding Rossmann-fold domains"/>
    <property type="match status" value="1"/>
</dbReference>
<organism evidence="5 6">
    <name type="scientific">Penicillium cosmopolitanum</name>
    <dbReference type="NCBI Taxonomy" id="1131564"/>
    <lineage>
        <taxon>Eukaryota</taxon>
        <taxon>Fungi</taxon>
        <taxon>Dikarya</taxon>
        <taxon>Ascomycota</taxon>
        <taxon>Pezizomycotina</taxon>
        <taxon>Eurotiomycetes</taxon>
        <taxon>Eurotiomycetidae</taxon>
        <taxon>Eurotiales</taxon>
        <taxon>Aspergillaceae</taxon>
        <taxon>Penicillium</taxon>
    </lineage>
</organism>
<keyword evidence="6" id="KW-1185">Reference proteome</keyword>
<dbReference type="EMBL" id="JAPZBU010000013">
    <property type="protein sequence ID" value="KAJ5369427.1"/>
    <property type="molecule type" value="Genomic_DNA"/>
</dbReference>
<dbReference type="PANTHER" id="PTHR43708">
    <property type="entry name" value="CONSERVED EXPRESSED OXIDOREDUCTASE (EUROFUNG)"/>
    <property type="match status" value="1"/>
</dbReference>
<dbReference type="InterPro" id="IPR000683">
    <property type="entry name" value="Gfo/Idh/MocA-like_OxRdtase_N"/>
</dbReference>
<evidence type="ECO:0000256" key="1">
    <source>
        <dbReference type="ARBA" id="ARBA00010928"/>
    </source>
</evidence>
<comment type="similarity">
    <text evidence="1">Belongs to the Gfo/Idh/MocA family.</text>
</comment>
<keyword evidence="2" id="KW-0560">Oxidoreductase</keyword>
<dbReference type="PANTHER" id="PTHR43708:SF5">
    <property type="entry name" value="CONSERVED EXPRESSED OXIDOREDUCTASE (EUROFUNG)-RELATED"/>
    <property type="match status" value="1"/>
</dbReference>